<gene>
    <name evidence="6" type="ORF">LECACI_7A002643</name>
</gene>
<dbReference type="PROSITE" id="PS51683">
    <property type="entry name" value="SAM_OMT_II"/>
    <property type="match status" value="1"/>
</dbReference>
<organism evidence="6 7">
    <name type="scientific">Lecanosticta acicola</name>
    <dbReference type="NCBI Taxonomy" id="111012"/>
    <lineage>
        <taxon>Eukaryota</taxon>
        <taxon>Fungi</taxon>
        <taxon>Dikarya</taxon>
        <taxon>Ascomycota</taxon>
        <taxon>Pezizomycotina</taxon>
        <taxon>Dothideomycetes</taxon>
        <taxon>Dothideomycetidae</taxon>
        <taxon>Mycosphaerellales</taxon>
        <taxon>Mycosphaerellaceae</taxon>
        <taxon>Lecanosticta</taxon>
    </lineage>
</organism>
<name>A0AAI8YV93_9PEZI</name>
<dbReference type="SUPFAM" id="SSF46785">
    <property type="entry name" value="Winged helix' DNA-binding domain"/>
    <property type="match status" value="1"/>
</dbReference>
<dbReference type="EMBL" id="CAVMBE010000012">
    <property type="protein sequence ID" value="CAK3912809.1"/>
    <property type="molecule type" value="Genomic_DNA"/>
</dbReference>
<evidence type="ECO:0000259" key="5">
    <source>
        <dbReference type="Pfam" id="PF00891"/>
    </source>
</evidence>
<dbReference type="AlphaFoldDB" id="A0AAI8YV93"/>
<dbReference type="InterPro" id="IPR029063">
    <property type="entry name" value="SAM-dependent_MTases_sf"/>
</dbReference>
<keyword evidence="1" id="KW-0489">Methyltransferase</keyword>
<dbReference type="InterPro" id="IPR036388">
    <property type="entry name" value="WH-like_DNA-bd_sf"/>
</dbReference>
<evidence type="ECO:0000256" key="4">
    <source>
        <dbReference type="PIRSR" id="PIRSR005739-1"/>
    </source>
</evidence>
<dbReference type="SUPFAM" id="SSF53335">
    <property type="entry name" value="S-adenosyl-L-methionine-dependent methyltransferases"/>
    <property type="match status" value="1"/>
</dbReference>
<evidence type="ECO:0000313" key="7">
    <source>
        <dbReference type="Proteomes" id="UP001296104"/>
    </source>
</evidence>
<dbReference type="GO" id="GO:0032259">
    <property type="term" value="P:methylation"/>
    <property type="evidence" value="ECO:0007669"/>
    <property type="project" value="UniProtKB-KW"/>
</dbReference>
<accession>A0AAI8YV93</accession>
<sequence length="387" mass="43664">MADMLRELADNLPLDPQELKAIHDAAQKLVQKTETYRDIVARVRDGSMSSMFAHVAMDLSIFRKLAAQPEHVYSIGELADVTKADGTLLLRLLRYLASESLIQQVDEDSFKASRKTFIYAEYGTDSLIRCQTLVFAPFFNGIPAFFAANGYQNITDGKETVWQHSFGTDLGMFDWIRERPEELRVLHEVMQASRADQPSWVEKVPLDAILGNSNSDRTLFVDIGAGTGHQSMALRKRYPHLKGRVIIEDLPQVIDLLDQRQLRCLNIETLEHDFFTAQPSLVHGAKAYYLCQILHDWADTDCLTILKQIRSVMAEDSLLLLDDLVVPNIGATAKICAMDLLMMTSLAGQERSETQWEELLAEAGFGIQDIWRVWEETGNCLVVCVPV</sequence>
<keyword evidence="3" id="KW-0949">S-adenosyl-L-methionine</keyword>
<keyword evidence="2" id="KW-0808">Transferase</keyword>
<dbReference type="PIRSF" id="PIRSF005739">
    <property type="entry name" value="O-mtase"/>
    <property type="match status" value="1"/>
</dbReference>
<evidence type="ECO:0000256" key="1">
    <source>
        <dbReference type="ARBA" id="ARBA00022603"/>
    </source>
</evidence>
<evidence type="ECO:0000256" key="3">
    <source>
        <dbReference type="ARBA" id="ARBA00022691"/>
    </source>
</evidence>
<dbReference type="Proteomes" id="UP001296104">
    <property type="component" value="Unassembled WGS sequence"/>
</dbReference>
<protein>
    <submittedName>
        <fullName evidence="6">O-methyltransferase</fullName>
    </submittedName>
</protein>
<dbReference type="Pfam" id="PF00891">
    <property type="entry name" value="Methyltransf_2"/>
    <property type="match status" value="1"/>
</dbReference>
<dbReference type="PANTHER" id="PTHR43712:SF4">
    <property type="entry name" value="O-METHYLTRANSFERASE DOMAIN-CONTAINING PROTEIN"/>
    <property type="match status" value="1"/>
</dbReference>
<dbReference type="InterPro" id="IPR036390">
    <property type="entry name" value="WH_DNA-bd_sf"/>
</dbReference>
<dbReference type="Gene3D" id="3.40.50.150">
    <property type="entry name" value="Vaccinia Virus protein VP39"/>
    <property type="match status" value="1"/>
</dbReference>
<dbReference type="Gene3D" id="1.10.10.10">
    <property type="entry name" value="Winged helix-like DNA-binding domain superfamily/Winged helix DNA-binding domain"/>
    <property type="match status" value="1"/>
</dbReference>
<reference evidence="6" key="1">
    <citation type="submission" date="2023-11" db="EMBL/GenBank/DDBJ databases">
        <authorList>
            <person name="Alioto T."/>
            <person name="Alioto T."/>
            <person name="Gomez Garrido J."/>
        </authorList>
    </citation>
    <scope>NUCLEOTIDE SEQUENCE</scope>
</reference>
<feature type="domain" description="O-methyltransferase C-terminal" evidence="5">
    <location>
        <begin position="154"/>
        <end position="365"/>
    </location>
</feature>
<proteinExistence type="predicted"/>
<comment type="caution">
    <text evidence="6">The sequence shown here is derived from an EMBL/GenBank/DDBJ whole genome shotgun (WGS) entry which is preliminary data.</text>
</comment>
<dbReference type="GO" id="GO:0046983">
    <property type="term" value="F:protein dimerization activity"/>
    <property type="evidence" value="ECO:0007669"/>
    <property type="project" value="InterPro"/>
</dbReference>
<feature type="active site" description="Proton acceptor" evidence="4">
    <location>
        <position position="295"/>
    </location>
</feature>
<evidence type="ECO:0000256" key="2">
    <source>
        <dbReference type="ARBA" id="ARBA00022679"/>
    </source>
</evidence>
<dbReference type="InterPro" id="IPR001077">
    <property type="entry name" value="COMT_C"/>
</dbReference>
<dbReference type="PANTHER" id="PTHR43712">
    <property type="entry name" value="PUTATIVE (AFU_ORTHOLOGUE AFUA_4G14580)-RELATED"/>
    <property type="match status" value="1"/>
</dbReference>
<keyword evidence="7" id="KW-1185">Reference proteome</keyword>
<dbReference type="InterPro" id="IPR016461">
    <property type="entry name" value="COMT-like"/>
</dbReference>
<dbReference type="GO" id="GO:0008171">
    <property type="term" value="F:O-methyltransferase activity"/>
    <property type="evidence" value="ECO:0007669"/>
    <property type="project" value="InterPro"/>
</dbReference>
<evidence type="ECO:0000313" key="6">
    <source>
        <dbReference type="EMBL" id="CAK3912809.1"/>
    </source>
</evidence>